<evidence type="ECO:0000313" key="7">
    <source>
        <dbReference type="EMBL" id="MBD2316022.1"/>
    </source>
</evidence>
<proteinExistence type="inferred from homology"/>
<dbReference type="InterPro" id="IPR000055">
    <property type="entry name" value="Restrct_endonuc_typeI_TRD"/>
</dbReference>
<dbReference type="InterPro" id="IPR044946">
    <property type="entry name" value="Restrct_endonuc_typeI_TRD_sf"/>
</dbReference>
<feature type="domain" description="Type I restriction modification DNA specificity" evidence="6">
    <location>
        <begin position="423"/>
        <end position="553"/>
    </location>
</feature>
<comment type="caution">
    <text evidence="7">The sequence shown here is derived from an EMBL/GenBank/DDBJ whole genome shotgun (WGS) entry which is preliminary data.</text>
</comment>
<dbReference type="InterPro" id="IPR051212">
    <property type="entry name" value="Type-I_RE_S_subunit"/>
</dbReference>
<comment type="subunit">
    <text evidence="4">The methyltransferase is composed of M and S polypeptides.</text>
</comment>
<keyword evidence="8" id="KW-1185">Reference proteome</keyword>
<gene>
    <name evidence="7" type="ORF">H6G05_04050</name>
</gene>
<keyword evidence="2" id="KW-0680">Restriction system</keyword>
<dbReference type="GO" id="GO:0004519">
    <property type="term" value="F:endonuclease activity"/>
    <property type="evidence" value="ECO:0007669"/>
    <property type="project" value="UniProtKB-KW"/>
</dbReference>
<keyword evidence="7" id="KW-0378">Hydrolase</keyword>
<reference evidence="7 8" key="1">
    <citation type="journal article" date="2020" name="ISME J.">
        <title>Comparative genomics reveals insights into cyanobacterial evolution and habitat adaptation.</title>
        <authorList>
            <person name="Chen M.Y."/>
            <person name="Teng W.K."/>
            <person name="Zhao L."/>
            <person name="Hu C.X."/>
            <person name="Zhou Y.K."/>
            <person name="Han B.P."/>
            <person name="Song L.R."/>
            <person name="Shu W.S."/>
        </authorList>
    </citation>
    <scope>NUCLEOTIDE SEQUENCE [LARGE SCALE GENOMIC DNA]</scope>
    <source>
        <strain evidence="7 8">FACHB-1050</strain>
    </source>
</reference>
<dbReference type="SUPFAM" id="SSF116734">
    <property type="entry name" value="DNA methylase specificity domain"/>
    <property type="match status" value="2"/>
</dbReference>
<dbReference type="EMBL" id="JACJQY010000004">
    <property type="protein sequence ID" value="MBD2316022.1"/>
    <property type="molecule type" value="Genomic_DNA"/>
</dbReference>
<evidence type="ECO:0000256" key="5">
    <source>
        <dbReference type="SAM" id="Coils"/>
    </source>
</evidence>
<evidence type="ECO:0000256" key="2">
    <source>
        <dbReference type="ARBA" id="ARBA00022747"/>
    </source>
</evidence>
<dbReference type="Proteomes" id="UP000618445">
    <property type="component" value="Unassembled WGS sequence"/>
</dbReference>
<evidence type="ECO:0000256" key="4">
    <source>
        <dbReference type="ARBA" id="ARBA00038652"/>
    </source>
</evidence>
<keyword evidence="7" id="KW-0255">Endonuclease</keyword>
<comment type="similarity">
    <text evidence="1">Belongs to the type-I restriction system S methylase family.</text>
</comment>
<feature type="domain" description="Type I restriction modification DNA specificity" evidence="6">
    <location>
        <begin position="83"/>
        <end position="257"/>
    </location>
</feature>
<evidence type="ECO:0000256" key="1">
    <source>
        <dbReference type="ARBA" id="ARBA00010923"/>
    </source>
</evidence>
<dbReference type="Gene3D" id="3.90.220.20">
    <property type="entry name" value="DNA methylase specificity domains"/>
    <property type="match status" value="2"/>
</dbReference>
<dbReference type="Pfam" id="PF01420">
    <property type="entry name" value="Methylase_S"/>
    <property type="match status" value="2"/>
</dbReference>
<dbReference type="PANTHER" id="PTHR43140:SF1">
    <property type="entry name" value="TYPE I RESTRICTION ENZYME ECOKI SPECIFICITY SUBUNIT"/>
    <property type="match status" value="1"/>
</dbReference>
<name>A0ABR8C8Y3_9CYAN</name>
<dbReference type="PANTHER" id="PTHR43140">
    <property type="entry name" value="TYPE-1 RESTRICTION ENZYME ECOKI SPECIFICITY PROTEIN"/>
    <property type="match status" value="1"/>
</dbReference>
<keyword evidence="5" id="KW-0175">Coiled coil</keyword>
<evidence type="ECO:0000313" key="8">
    <source>
        <dbReference type="Proteomes" id="UP000618445"/>
    </source>
</evidence>
<evidence type="ECO:0000259" key="6">
    <source>
        <dbReference type="Pfam" id="PF01420"/>
    </source>
</evidence>
<keyword evidence="3" id="KW-0238">DNA-binding</keyword>
<sequence length="571" mass="65117">MLLLEKYFDVAFAAPDGVKNLRELILSLAMQGKLVPQDPSDQSARELLKEIEAEKSRLVKDGKIKASKPLPEIKPDEVPYDLPKSWEWVRLGEIATQITDGVHQTPKYLDTGIPFISIKDINGKTVSFNDCKYISQEEHQQINLRCNPERGDILICRIGTLGRATIVDTDRCFSLFVSVGLLKFPQHLIIPIFTHRTLSSPFLIRQYDQIKAGGSHTNKLNLGDIPRLIFPLPPLAEQRRIVAKIDELMARCDELEKLRQVHAQKQITVHNAALNQLLTAKDHNDFKTSWHFISQHFGELYSVKANVAELRKAILQLAVMGKLVPQNPNDQPASELLNAIEVEKNRLVKEGKIKRESKIPLLLEKEIPFNVPKSWQWTRLGLVMERLTDYHANGSYEILKKHVELLDEPDFAIMLRTTNFSEKSREKYKYITKEAYEYLEKSKVFAGDIIMNKIADPGATFYVDDRGKPMSLAMNLFLLKFNPKNMLSKFVYFYLAGNYDYVVSFSSGTATPTITKDAVKSLRFPLPPLAEQHRIVAKIDQLMTLCDELEKQIDIANSKKTNLLNSVMTKV</sequence>
<feature type="coiled-coil region" evidence="5">
    <location>
        <begin position="238"/>
        <end position="265"/>
    </location>
</feature>
<keyword evidence="7" id="KW-0540">Nuclease</keyword>
<accession>A0ABR8C8Y3</accession>
<protein>
    <submittedName>
        <fullName evidence="7">Restriction endonuclease subunit S</fullName>
    </submittedName>
</protein>
<organism evidence="7 8">
    <name type="scientific">Phormidium tenue FACHB-1050</name>
    <dbReference type="NCBI Taxonomy" id="2692857"/>
    <lineage>
        <taxon>Bacteria</taxon>
        <taxon>Bacillati</taxon>
        <taxon>Cyanobacteriota</taxon>
        <taxon>Cyanophyceae</taxon>
        <taxon>Oscillatoriophycideae</taxon>
        <taxon>Oscillatoriales</taxon>
        <taxon>Oscillatoriaceae</taxon>
        <taxon>Phormidium</taxon>
    </lineage>
</organism>
<evidence type="ECO:0000256" key="3">
    <source>
        <dbReference type="ARBA" id="ARBA00023125"/>
    </source>
</evidence>
<feature type="coiled-coil region" evidence="5">
    <location>
        <begin position="539"/>
        <end position="566"/>
    </location>
</feature>
<dbReference type="CDD" id="cd17246">
    <property type="entry name" value="RMtype1_S_SonII-TRD2-CR2_like"/>
    <property type="match status" value="1"/>
</dbReference>